<keyword evidence="7" id="KW-0636">Prenylation</keyword>
<evidence type="ECO:0000256" key="1">
    <source>
        <dbReference type="ARBA" id="ARBA00004635"/>
    </source>
</evidence>
<dbReference type="Gene3D" id="3.40.50.300">
    <property type="entry name" value="P-loop containing nucleotide triphosphate hydrolases"/>
    <property type="match status" value="1"/>
</dbReference>
<dbReference type="GO" id="GO:0016020">
    <property type="term" value="C:membrane"/>
    <property type="evidence" value="ECO:0007669"/>
    <property type="project" value="UniProtKB-SubCell"/>
</dbReference>
<evidence type="ECO:0000313" key="8">
    <source>
        <dbReference type="EMBL" id="KAK6331717.1"/>
    </source>
</evidence>
<dbReference type="InterPro" id="IPR050209">
    <property type="entry name" value="Rab_GTPases_membrane_traffic"/>
</dbReference>
<name>A0AAN8MN47_9PEZI</name>
<dbReference type="SMART" id="SM00174">
    <property type="entry name" value="RHO"/>
    <property type="match status" value="1"/>
</dbReference>
<dbReference type="AlphaFoldDB" id="A0AAN8MN47"/>
<dbReference type="PANTHER" id="PTHR47979">
    <property type="entry name" value="DRAB11-RELATED"/>
    <property type="match status" value="1"/>
</dbReference>
<dbReference type="InterPro" id="IPR027417">
    <property type="entry name" value="P-loop_NTPase"/>
</dbReference>
<proteinExistence type="inferred from homology"/>
<evidence type="ECO:0000256" key="3">
    <source>
        <dbReference type="ARBA" id="ARBA00022741"/>
    </source>
</evidence>
<dbReference type="Proteomes" id="UP001313282">
    <property type="component" value="Unassembled WGS sequence"/>
</dbReference>
<gene>
    <name evidence="8" type="ORF">TWF718_002262</name>
</gene>
<evidence type="ECO:0000256" key="5">
    <source>
        <dbReference type="ARBA" id="ARBA00023136"/>
    </source>
</evidence>
<evidence type="ECO:0000313" key="9">
    <source>
        <dbReference type="Proteomes" id="UP001313282"/>
    </source>
</evidence>
<dbReference type="FunFam" id="3.40.50.300:FF:000274">
    <property type="entry name" value="ras-related protein RABA5a"/>
    <property type="match status" value="1"/>
</dbReference>
<dbReference type="Pfam" id="PF00071">
    <property type="entry name" value="Ras"/>
    <property type="match status" value="1"/>
</dbReference>
<dbReference type="SMART" id="SM00173">
    <property type="entry name" value="RAS"/>
    <property type="match status" value="1"/>
</dbReference>
<dbReference type="GO" id="GO:0005525">
    <property type="term" value="F:GTP binding"/>
    <property type="evidence" value="ECO:0007669"/>
    <property type="project" value="UniProtKB-KW"/>
</dbReference>
<protein>
    <submittedName>
        <fullName evidence="8">Uncharacterized protein</fullName>
    </submittedName>
</protein>
<dbReference type="NCBIfam" id="TIGR00231">
    <property type="entry name" value="small_GTP"/>
    <property type="match status" value="1"/>
</dbReference>
<dbReference type="InterPro" id="IPR005225">
    <property type="entry name" value="Small_GTP-bd"/>
</dbReference>
<comment type="similarity">
    <text evidence="2">Belongs to the small GTPase superfamily. Rab family.</text>
</comment>
<keyword evidence="5" id="KW-0472">Membrane</keyword>
<reference evidence="8 9" key="1">
    <citation type="submission" date="2019-10" db="EMBL/GenBank/DDBJ databases">
        <authorList>
            <person name="Palmer J.M."/>
        </authorList>
    </citation>
    <scope>NUCLEOTIDE SEQUENCE [LARGE SCALE GENOMIC DNA]</scope>
    <source>
        <strain evidence="8 9">TWF718</strain>
    </source>
</reference>
<evidence type="ECO:0000256" key="6">
    <source>
        <dbReference type="ARBA" id="ARBA00023288"/>
    </source>
</evidence>
<evidence type="ECO:0000256" key="7">
    <source>
        <dbReference type="ARBA" id="ARBA00023289"/>
    </source>
</evidence>
<keyword evidence="9" id="KW-1185">Reference proteome</keyword>
<keyword evidence="6" id="KW-0449">Lipoprotein</keyword>
<sequence length="173" mass="19327">MSRYTRNEFNIDSKATIGIDFGIRWIQIDSKVVKVQVWDTAGQERCRALVGAYYRGAVGAFLVYDITNRDTYDGIKKWLDELKRRGEPDVTIMLVGNKSDLKDDRAVPTEEAEALAAERGWLFMETSALDSSNVDTAFLDILTGAYQIASSKMERDKAAVNVNTHPFSGGKCC</sequence>
<dbReference type="PROSITE" id="PS51419">
    <property type="entry name" value="RAB"/>
    <property type="match status" value="1"/>
</dbReference>
<keyword evidence="4" id="KW-0342">GTP-binding</keyword>
<evidence type="ECO:0000256" key="4">
    <source>
        <dbReference type="ARBA" id="ARBA00023134"/>
    </source>
</evidence>
<dbReference type="InterPro" id="IPR001806">
    <property type="entry name" value="Small_GTPase"/>
</dbReference>
<comment type="caution">
    <text evidence="8">The sequence shown here is derived from an EMBL/GenBank/DDBJ whole genome shotgun (WGS) entry which is preliminary data.</text>
</comment>
<evidence type="ECO:0000256" key="2">
    <source>
        <dbReference type="ARBA" id="ARBA00006270"/>
    </source>
</evidence>
<comment type="subcellular location">
    <subcellularLocation>
        <location evidence="1">Membrane</location>
        <topology evidence="1">Lipid-anchor</topology>
    </subcellularLocation>
</comment>
<dbReference type="PROSITE" id="PS51421">
    <property type="entry name" value="RAS"/>
    <property type="match status" value="1"/>
</dbReference>
<dbReference type="GO" id="GO:0003924">
    <property type="term" value="F:GTPase activity"/>
    <property type="evidence" value="ECO:0007669"/>
    <property type="project" value="InterPro"/>
</dbReference>
<dbReference type="PRINTS" id="PR00449">
    <property type="entry name" value="RASTRNSFRMNG"/>
</dbReference>
<keyword evidence="3" id="KW-0547">Nucleotide-binding</keyword>
<dbReference type="SMART" id="SM00175">
    <property type="entry name" value="RAB"/>
    <property type="match status" value="1"/>
</dbReference>
<dbReference type="EMBL" id="JAVHNR010000010">
    <property type="protein sequence ID" value="KAK6331717.1"/>
    <property type="molecule type" value="Genomic_DNA"/>
</dbReference>
<organism evidence="8 9">
    <name type="scientific">Orbilia javanica</name>
    <dbReference type="NCBI Taxonomy" id="47235"/>
    <lineage>
        <taxon>Eukaryota</taxon>
        <taxon>Fungi</taxon>
        <taxon>Dikarya</taxon>
        <taxon>Ascomycota</taxon>
        <taxon>Pezizomycotina</taxon>
        <taxon>Orbiliomycetes</taxon>
        <taxon>Orbiliales</taxon>
        <taxon>Orbiliaceae</taxon>
        <taxon>Orbilia</taxon>
    </lineage>
</organism>
<dbReference type="SUPFAM" id="SSF52540">
    <property type="entry name" value="P-loop containing nucleoside triphosphate hydrolases"/>
    <property type="match status" value="1"/>
</dbReference>
<accession>A0AAN8MN47</accession>